<evidence type="ECO:0000313" key="3">
    <source>
        <dbReference type="EMBL" id="MFC7236592.1"/>
    </source>
</evidence>
<evidence type="ECO:0000313" key="4">
    <source>
        <dbReference type="Proteomes" id="UP001596398"/>
    </source>
</evidence>
<feature type="domain" description="DUF1156" evidence="2">
    <location>
        <begin position="23"/>
        <end position="71"/>
    </location>
</feature>
<dbReference type="InterPro" id="IPR029063">
    <property type="entry name" value="SAM-dependent_MTases_sf"/>
</dbReference>
<protein>
    <submittedName>
        <fullName evidence="3">DUF1156 domain-containing protein</fullName>
    </submittedName>
</protein>
<reference evidence="3 4" key="1">
    <citation type="journal article" date="2019" name="Int. J. Syst. Evol. Microbiol.">
        <title>The Global Catalogue of Microorganisms (GCM) 10K type strain sequencing project: providing services to taxonomists for standard genome sequencing and annotation.</title>
        <authorList>
            <consortium name="The Broad Institute Genomics Platform"/>
            <consortium name="The Broad Institute Genome Sequencing Center for Infectious Disease"/>
            <person name="Wu L."/>
            <person name="Ma J."/>
        </authorList>
    </citation>
    <scope>NUCLEOTIDE SEQUENCE [LARGE SCALE GENOMIC DNA]</scope>
    <source>
        <strain evidence="3 4">DT85</strain>
    </source>
</reference>
<dbReference type="EMBL" id="JBHTAP010000002">
    <property type="protein sequence ID" value="MFC7236592.1"/>
    <property type="molecule type" value="Genomic_DNA"/>
</dbReference>
<sequence length="249" mass="27267">MRISPMSPPDDSASGRRPLERGFPIERISAIAERERRAKRHYRPIYTMHKWWARRLGSVGRAISLYGLITDADATTIHGEGRQITLDGPDESALAGAIDAVSATDPDALWPWYTSDITIDDVRVYDPFMGGGTFLTEAARFGADVIGTDLNPVAWFVTKTQLGASSVELDAFDAAFESVTAEVAEELTNHYQTPCPHASDDHTADVMHALWVKELDCVSCGDTVPLFGSPRRERSVRPQGRVSGPLPGL</sequence>
<feature type="region of interest" description="Disordered" evidence="1">
    <location>
        <begin position="229"/>
        <end position="249"/>
    </location>
</feature>
<dbReference type="AlphaFoldDB" id="A0ABD5ZTH7"/>
<proteinExistence type="predicted"/>
<evidence type="ECO:0000256" key="1">
    <source>
        <dbReference type="SAM" id="MobiDB-lite"/>
    </source>
</evidence>
<comment type="caution">
    <text evidence="3">The sequence shown here is derived from an EMBL/GenBank/DDBJ whole genome shotgun (WGS) entry which is preliminary data.</text>
</comment>
<organism evidence="3 4">
    <name type="scientific">Halosegnis marinus</name>
    <dbReference type="NCBI Taxonomy" id="3034023"/>
    <lineage>
        <taxon>Archaea</taxon>
        <taxon>Methanobacteriati</taxon>
        <taxon>Methanobacteriota</taxon>
        <taxon>Stenosarchaea group</taxon>
        <taxon>Halobacteria</taxon>
        <taxon>Halobacteriales</taxon>
        <taxon>Natronomonadaceae</taxon>
        <taxon>Halosegnis</taxon>
    </lineage>
</organism>
<dbReference type="InterPro" id="IPR009537">
    <property type="entry name" value="DUF1156"/>
</dbReference>
<dbReference type="Pfam" id="PF06634">
    <property type="entry name" value="DUF1156"/>
    <property type="match status" value="1"/>
</dbReference>
<evidence type="ECO:0000259" key="2">
    <source>
        <dbReference type="Pfam" id="PF06634"/>
    </source>
</evidence>
<dbReference type="Gene3D" id="3.40.50.150">
    <property type="entry name" value="Vaccinia Virus protein VP39"/>
    <property type="match status" value="1"/>
</dbReference>
<gene>
    <name evidence="3" type="ORF">ACFQJ4_14930</name>
</gene>
<dbReference type="Proteomes" id="UP001596398">
    <property type="component" value="Unassembled WGS sequence"/>
</dbReference>
<accession>A0ABD5ZTH7</accession>
<name>A0ABD5ZTH7_9EURY</name>
<keyword evidence="4" id="KW-1185">Reference proteome</keyword>
<dbReference type="RefSeq" id="WP_382211927.1">
    <property type="nucleotide sequence ID" value="NZ_JBHTAP010000002.1"/>
</dbReference>
<dbReference type="SUPFAM" id="SSF53335">
    <property type="entry name" value="S-adenosyl-L-methionine-dependent methyltransferases"/>
    <property type="match status" value="1"/>
</dbReference>